<reference evidence="1 2" key="1">
    <citation type="submission" date="2019-05" db="EMBL/GenBank/DDBJ databases">
        <title>Draft genome sequence of Actinomadura sp. 14C53.</title>
        <authorList>
            <person name="Saricaoglu S."/>
            <person name="Isik K."/>
        </authorList>
    </citation>
    <scope>NUCLEOTIDE SEQUENCE [LARGE SCALE GENOMIC DNA]</scope>
    <source>
        <strain evidence="1 2">14C53</strain>
    </source>
</reference>
<evidence type="ECO:0000313" key="2">
    <source>
        <dbReference type="Proteomes" id="UP000309174"/>
    </source>
</evidence>
<evidence type="ECO:0000313" key="1">
    <source>
        <dbReference type="EMBL" id="TMQ93992.1"/>
    </source>
</evidence>
<name>A0A5C4J7R4_9ACTN</name>
<proteinExistence type="predicted"/>
<dbReference type="EMBL" id="VCKW01000137">
    <property type="protein sequence ID" value="TMQ93992.1"/>
    <property type="molecule type" value="Genomic_DNA"/>
</dbReference>
<dbReference type="RefSeq" id="WP_138647552.1">
    <property type="nucleotide sequence ID" value="NZ_VCKW01000137.1"/>
</dbReference>
<dbReference type="OrthoDB" id="3479375at2"/>
<organism evidence="1 2">
    <name type="scientific">Actinomadura soli</name>
    <dbReference type="NCBI Taxonomy" id="2508997"/>
    <lineage>
        <taxon>Bacteria</taxon>
        <taxon>Bacillati</taxon>
        <taxon>Actinomycetota</taxon>
        <taxon>Actinomycetes</taxon>
        <taxon>Streptosporangiales</taxon>
        <taxon>Thermomonosporaceae</taxon>
        <taxon>Actinomadura</taxon>
    </lineage>
</organism>
<sequence length="92" mass="9610">MDADGTARTSVTLHPDEFAPVLCPRGRDRALISVTHAAADVVICPPDSAAPSAADVRFARKLAESFAAYAAEVERLHALTTPAAEHVDNATA</sequence>
<protein>
    <submittedName>
        <fullName evidence="1">Uncharacterized protein</fullName>
    </submittedName>
</protein>
<gene>
    <name evidence="1" type="ORF">ETD83_24555</name>
</gene>
<dbReference type="AlphaFoldDB" id="A0A5C4J7R4"/>
<keyword evidence="2" id="KW-1185">Reference proteome</keyword>
<accession>A0A5C4J7R4</accession>
<comment type="caution">
    <text evidence="1">The sequence shown here is derived from an EMBL/GenBank/DDBJ whole genome shotgun (WGS) entry which is preliminary data.</text>
</comment>
<dbReference type="Proteomes" id="UP000309174">
    <property type="component" value="Unassembled WGS sequence"/>
</dbReference>